<dbReference type="InterPro" id="IPR024331">
    <property type="entry name" value="DUF3859"/>
</dbReference>
<dbReference type="AlphaFoldDB" id="A0A0A0EMP2"/>
<keyword evidence="4" id="KW-1185">Reference proteome</keyword>
<dbReference type="RefSeq" id="WP_043744746.1">
    <property type="nucleotide sequence ID" value="NZ_AQQX01000001.1"/>
</dbReference>
<keyword evidence="1" id="KW-0732">Signal</keyword>
<dbReference type="Proteomes" id="UP000030004">
    <property type="component" value="Unassembled WGS sequence"/>
</dbReference>
<gene>
    <name evidence="3" type="ORF">ATO9_02955</name>
</gene>
<accession>A0A0A0EMP2</accession>
<dbReference type="Pfam" id="PF12975">
    <property type="entry name" value="DUF3859"/>
    <property type="match status" value="1"/>
</dbReference>
<name>A0A0A0EMP2_9RHOB</name>
<feature type="signal peptide" evidence="1">
    <location>
        <begin position="1"/>
        <end position="26"/>
    </location>
</feature>
<dbReference type="Gene3D" id="2.60.40.2390">
    <property type="match status" value="1"/>
</dbReference>
<comment type="caution">
    <text evidence="3">The sequence shown here is derived from an EMBL/GenBank/DDBJ whole genome shotgun (WGS) entry which is preliminary data.</text>
</comment>
<organism evidence="3 4">
    <name type="scientific">Pseudooceanicola atlanticus</name>
    <dbReference type="NCBI Taxonomy" id="1461694"/>
    <lineage>
        <taxon>Bacteria</taxon>
        <taxon>Pseudomonadati</taxon>
        <taxon>Pseudomonadota</taxon>
        <taxon>Alphaproteobacteria</taxon>
        <taxon>Rhodobacterales</taxon>
        <taxon>Paracoccaceae</taxon>
        <taxon>Pseudooceanicola</taxon>
    </lineage>
</organism>
<sequence>MLSRLQDIARLAILGGALLYGAAASAQTVIHEMIDTVEYGIICDYLPEGTPTDAPGTNAGMVRKGGTTPDFDIETTVVPARPGLAFGLRVIASAQLGRFPVTMVTRHPSFGPGYKTEERWTSTLTGGIPNIRLFFFEFEYEMAPGDWYLEVYDGDILLVQQKFTVVSETEGAELLGGCPEPNLTS</sequence>
<dbReference type="eggNOG" id="ENOG50335DR">
    <property type="taxonomic scope" value="Bacteria"/>
</dbReference>
<evidence type="ECO:0000313" key="3">
    <source>
        <dbReference type="EMBL" id="KGM50462.1"/>
    </source>
</evidence>
<evidence type="ECO:0000256" key="1">
    <source>
        <dbReference type="SAM" id="SignalP"/>
    </source>
</evidence>
<protein>
    <recommendedName>
        <fullName evidence="2">DUF3859 domain-containing protein</fullName>
    </recommendedName>
</protein>
<feature type="chain" id="PRO_5001969092" description="DUF3859 domain-containing protein" evidence="1">
    <location>
        <begin position="27"/>
        <end position="185"/>
    </location>
</feature>
<dbReference type="EMBL" id="AQQX01000001">
    <property type="protein sequence ID" value="KGM50462.1"/>
    <property type="molecule type" value="Genomic_DNA"/>
</dbReference>
<reference evidence="3 4" key="1">
    <citation type="journal article" date="2015" name="Antonie Van Leeuwenhoek">
        <title>Pseudooceanicola atlanticus gen. nov. sp. nov., isolated from surface seawater of the Atlantic Ocean and reclassification of Oceanicola batsensis, Oceanicola marinus, Oceanicola nitratireducens, Oceanicola nanhaiensis, Oceanicola antarcticus and Oceanicola flagellatus, as Pseudooceanicola batsensis comb. nov., Pseudooceanicola marinus comb. nov., Pseudooceanicola nitratireducens comb. nov., Pseudooceanicola nanhaiensis comb. nov., Pseudooceanicola antarcticus comb. nov., and Pseudooceanicola flagellatus comb. nov.</title>
        <authorList>
            <person name="Lai Q."/>
            <person name="Li G."/>
            <person name="Liu X."/>
            <person name="Du Y."/>
            <person name="Sun F."/>
            <person name="Shao Z."/>
        </authorList>
    </citation>
    <scope>NUCLEOTIDE SEQUENCE [LARGE SCALE GENOMIC DNA]</scope>
    <source>
        <strain evidence="3 4">22II-s11g</strain>
    </source>
</reference>
<proteinExistence type="predicted"/>
<evidence type="ECO:0000313" key="4">
    <source>
        <dbReference type="Proteomes" id="UP000030004"/>
    </source>
</evidence>
<feature type="domain" description="DUF3859" evidence="2">
    <location>
        <begin position="33"/>
        <end position="165"/>
    </location>
</feature>
<dbReference type="OrthoDB" id="7864302at2"/>
<evidence type="ECO:0000259" key="2">
    <source>
        <dbReference type="Pfam" id="PF12975"/>
    </source>
</evidence>